<reference evidence="4" key="1">
    <citation type="journal article" date="2024" name="IScience">
        <title>Strigolactones Initiate the Formation of Haustorium-like Structures in Castilleja.</title>
        <authorList>
            <person name="Buerger M."/>
            <person name="Peterson D."/>
            <person name="Chory J."/>
        </authorList>
    </citation>
    <scope>NUCLEOTIDE SEQUENCE [LARGE SCALE GENOMIC DNA]</scope>
</reference>
<feature type="region of interest" description="Disordered" evidence="1">
    <location>
        <begin position="77"/>
        <end position="105"/>
    </location>
</feature>
<organism evidence="3 4">
    <name type="scientific">Castilleja foliolosa</name>
    <dbReference type="NCBI Taxonomy" id="1961234"/>
    <lineage>
        <taxon>Eukaryota</taxon>
        <taxon>Viridiplantae</taxon>
        <taxon>Streptophyta</taxon>
        <taxon>Embryophyta</taxon>
        <taxon>Tracheophyta</taxon>
        <taxon>Spermatophyta</taxon>
        <taxon>Magnoliopsida</taxon>
        <taxon>eudicotyledons</taxon>
        <taxon>Gunneridae</taxon>
        <taxon>Pentapetalae</taxon>
        <taxon>asterids</taxon>
        <taxon>lamiids</taxon>
        <taxon>Lamiales</taxon>
        <taxon>Orobanchaceae</taxon>
        <taxon>Pedicularideae</taxon>
        <taxon>Castillejinae</taxon>
        <taxon>Castilleja</taxon>
    </lineage>
</organism>
<comment type="caution">
    <text evidence="3">The sequence shown here is derived from an EMBL/GenBank/DDBJ whole genome shotgun (WGS) entry which is preliminary data.</text>
</comment>
<sequence>MPAGLILLVGLHSFTAKLLFNIDMTTPPPNTSRMQNAGSFPPRRGRVKAQIFESLAVNLSFVASKATQVLVNAKGGSSSAASASTSATASPPQSSYASDGCPDQA</sequence>
<feature type="chain" id="PRO_5044857872" evidence="2">
    <location>
        <begin position="17"/>
        <end position="105"/>
    </location>
</feature>
<protein>
    <submittedName>
        <fullName evidence="3">Uncharacterized protein</fullName>
    </submittedName>
</protein>
<accession>A0ABD3EF87</accession>
<dbReference type="PANTHER" id="PTHR37721">
    <property type="entry name" value="OS05G0464200 PROTEIN"/>
    <property type="match status" value="1"/>
</dbReference>
<keyword evidence="2" id="KW-0732">Signal</keyword>
<dbReference type="EMBL" id="JAVIJP010000005">
    <property type="protein sequence ID" value="KAL3653093.1"/>
    <property type="molecule type" value="Genomic_DNA"/>
</dbReference>
<evidence type="ECO:0000313" key="3">
    <source>
        <dbReference type="EMBL" id="KAL3653093.1"/>
    </source>
</evidence>
<keyword evidence="4" id="KW-1185">Reference proteome</keyword>
<gene>
    <name evidence="3" type="ORF">CASFOL_002774</name>
</gene>
<feature type="signal peptide" evidence="2">
    <location>
        <begin position="1"/>
        <end position="16"/>
    </location>
</feature>
<evidence type="ECO:0000256" key="2">
    <source>
        <dbReference type="SAM" id="SignalP"/>
    </source>
</evidence>
<feature type="compositionally biased region" description="Low complexity" evidence="1">
    <location>
        <begin position="77"/>
        <end position="98"/>
    </location>
</feature>
<dbReference type="Proteomes" id="UP001632038">
    <property type="component" value="Unassembled WGS sequence"/>
</dbReference>
<evidence type="ECO:0000313" key="4">
    <source>
        <dbReference type="Proteomes" id="UP001632038"/>
    </source>
</evidence>
<proteinExistence type="predicted"/>
<dbReference type="AlphaFoldDB" id="A0ABD3EF87"/>
<name>A0ABD3EF87_9LAMI</name>
<evidence type="ECO:0000256" key="1">
    <source>
        <dbReference type="SAM" id="MobiDB-lite"/>
    </source>
</evidence>
<dbReference type="PANTHER" id="PTHR37721:SF1">
    <property type="entry name" value="OS05G0464200 PROTEIN"/>
    <property type="match status" value="1"/>
</dbReference>